<proteinExistence type="predicted"/>
<feature type="compositionally biased region" description="Acidic residues" evidence="1">
    <location>
        <begin position="51"/>
        <end position="61"/>
    </location>
</feature>
<feature type="compositionally biased region" description="Polar residues" evidence="1">
    <location>
        <begin position="159"/>
        <end position="170"/>
    </location>
</feature>
<evidence type="ECO:0000313" key="2">
    <source>
        <dbReference type="EMBL" id="KAF2676102.1"/>
    </source>
</evidence>
<reference evidence="2" key="1">
    <citation type="journal article" date="2020" name="Stud. Mycol.">
        <title>101 Dothideomycetes genomes: a test case for predicting lifestyles and emergence of pathogens.</title>
        <authorList>
            <person name="Haridas S."/>
            <person name="Albert R."/>
            <person name="Binder M."/>
            <person name="Bloem J."/>
            <person name="Labutti K."/>
            <person name="Salamov A."/>
            <person name="Andreopoulos B."/>
            <person name="Baker S."/>
            <person name="Barry K."/>
            <person name="Bills G."/>
            <person name="Bluhm B."/>
            <person name="Cannon C."/>
            <person name="Castanera R."/>
            <person name="Culley D."/>
            <person name="Daum C."/>
            <person name="Ezra D."/>
            <person name="Gonzalez J."/>
            <person name="Henrissat B."/>
            <person name="Kuo A."/>
            <person name="Liang C."/>
            <person name="Lipzen A."/>
            <person name="Lutzoni F."/>
            <person name="Magnuson J."/>
            <person name="Mondo S."/>
            <person name="Nolan M."/>
            <person name="Ohm R."/>
            <person name="Pangilinan J."/>
            <person name="Park H.-J."/>
            <person name="Ramirez L."/>
            <person name="Alfaro M."/>
            <person name="Sun H."/>
            <person name="Tritt A."/>
            <person name="Yoshinaga Y."/>
            <person name="Zwiers L.-H."/>
            <person name="Turgeon B."/>
            <person name="Goodwin S."/>
            <person name="Spatafora J."/>
            <person name="Crous P."/>
            <person name="Grigoriev I."/>
        </authorList>
    </citation>
    <scope>NUCLEOTIDE SEQUENCE</scope>
    <source>
        <strain evidence="2">CBS 122367</strain>
    </source>
</reference>
<organism evidence="2 3">
    <name type="scientific">Lentithecium fluviatile CBS 122367</name>
    <dbReference type="NCBI Taxonomy" id="1168545"/>
    <lineage>
        <taxon>Eukaryota</taxon>
        <taxon>Fungi</taxon>
        <taxon>Dikarya</taxon>
        <taxon>Ascomycota</taxon>
        <taxon>Pezizomycotina</taxon>
        <taxon>Dothideomycetes</taxon>
        <taxon>Pleosporomycetidae</taxon>
        <taxon>Pleosporales</taxon>
        <taxon>Massarineae</taxon>
        <taxon>Lentitheciaceae</taxon>
        <taxon>Lentithecium</taxon>
    </lineage>
</organism>
<evidence type="ECO:0000256" key="1">
    <source>
        <dbReference type="SAM" id="MobiDB-lite"/>
    </source>
</evidence>
<sequence length="251" mass="28425">MDLEEFGDGADPDHEKREGIDTAQDSKQKEEQGQKESARGESHEGTRSGNDDEGEDHESDSDTNNGTRTKSHKGHSRRRNPVHPPSKDPHQECQIGINDARGRKSKTKPTKQLKGLMRTHRSPPSHGTPRDKGAHHCNGSHRNCSDLGTLQPGVKQHYNDSSGDQYSVQSQRRERDYGNYYGAKPARHTPQPQTLQPGANGGRNDYSLQPVQYELHPQKKQPRANIYRGQHDKQPSHYQSQPQMHMRQHNM</sequence>
<feature type="compositionally biased region" description="Polar residues" evidence="1">
    <location>
        <begin position="236"/>
        <end position="245"/>
    </location>
</feature>
<feature type="compositionally biased region" description="Acidic residues" evidence="1">
    <location>
        <begin position="1"/>
        <end position="10"/>
    </location>
</feature>
<accession>A0A6G1ID11</accession>
<evidence type="ECO:0000313" key="3">
    <source>
        <dbReference type="Proteomes" id="UP000799291"/>
    </source>
</evidence>
<dbReference type="AlphaFoldDB" id="A0A6G1ID11"/>
<gene>
    <name evidence="2" type="ORF">K458DRAFT_410696</name>
</gene>
<feature type="compositionally biased region" description="Basic residues" evidence="1">
    <location>
        <begin position="69"/>
        <end position="81"/>
    </location>
</feature>
<feature type="region of interest" description="Disordered" evidence="1">
    <location>
        <begin position="1"/>
        <end position="251"/>
    </location>
</feature>
<name>A0A6G1ID11_9PLEO</name>
<feature type="compositionally biased region" description="Basic and acidic residues" evidence="1">
    <location>
        <begin position="11"/>
        <end position="50"/>
    </location>
</feature>
<feature type="compositionally biased region" description="Basic residues" evidence="1">
    <location>
        <begin position="103"/>
        <end position="123"/>
    </location>
</feature>
<dbReference type="EMBL" id="MU005639">
    <property type="protein sequence ID" value="KAF2676102.1"/>
    <property type="molecule type" value="Genomic_DNA"/>
</dbReference>
<protein>
    <submittedName>
        <fullName evidence="2">Uncharacterized protein</fullName>
    </submittedName>
</protein>
<dbReference type="Proteomes" id="UP000799291">
    <property type="component" value="Unassembled WGS sequence"/>
</dbReference>
<keyword evidence="3" id="KW-1185">Reference proteome</keyword>